<dbReference type="Proteomes" id="UP000823775">
    <property type="component" value="Unassembled WGS sequence"/>
</dbReference>
<organism evidence="2 3">
    <name type="scientific">Datura stramonium</name>
    <name type="common">Jimsonweed</name>
    <name type="synonym">Common thornapple</name>
    <dbReference type="NCBI Taxonomy" id="4076"/>
    <lineage>
        <taxon>Eukaryota</taxon>
        <taxon>Viridiplantae</taxon>
        <taxon>Streptophyta</taxon>
        <taxon>Embryophyta</taxon>
        <taxon>Tracheophyta</taxon>
        <taxon>Spermatophyta</taxon>
        <taxon>Magnoliopsida</taxon>
        <taxon>eudicotyledons</taxon>
        <taxon>Gunneridae</taxon>
        <taxon>Pentapetalae</taxon>
        <taxon>asterids</taxon>
        <taxon>lamiids</taxon>
        <taxon>Solanales</taxon>
        <taxon>Solanaceae</taxon>
        <taxon>Solanoideae</taxon>
        <taxon>Datureae</taxon>
        <taxon>Datura</taxon>
    </lineage>
</organism>
<dbReference type="EMBL" id="JACEIK010004599">
    <property type="protein sequence ID" value="MCD9645911.1"/>
    <property type="molecule type" value="Genomic_DNA"/>
</dbReference>
<comment type="caution">
    <text evidence="2">The sequence shown here is derived from an EMBL/GenBank/DDBJ whole genome shotgun (WGS) entry which is preliminary data.</text>
</comment>
<protein>
    <submittedName>
        <fullName evidence="2">Uncharacterized protein</fullName>
    </submittedName>
</protein>
<keyword evidence="3" id="KW-1185">Reference proteome</keyword>
<evidence type="ECO:0000313" key="3">
    <source>
        <dbReference type="Proteomes" id="UP000823775"/>
    </source>
</evidence>
<accession>A0ABS8VF90</accession>
<sequence length="116" mass="12946">MAGKDGGQVGYEEKRRGEGRREIKEEWLPTSLLDGGFFRGLSALMAYGGVDLVVRRLKTKEKGEGVFGNWWLSGGRWWYATAMLFGRGRSRRDCEGEKMEREKGGEVGARLGGKGK</sequence>
<feature type="compositionally biased region" description="Gly residues" evidence="1">
    <location>
        <begin position="106"/>
        <end position="116"/>
    </location>
</feature>
<proteinExistence type="predicted"/>
<feature type="region of interest" description="Disordered" evidence="1">
    <location>
        <begin position="1"/>
        <end position="22"/>
    </location>
</feature>
<feature type="compositionally biased region" description="Basic and acidic residues" evidence="1">
    <location>
        <begin position="96"/>
        <end position="105"/>
    </location>
</feature>
<name>A0ABS8VF90_DATST</name>
<reference evidence="2 3" key="1">
    <citation type="journal article" date="2021" name="BMC Genomics">
        <title>Datura genome reveals duplications of psychoactive alkaloid biosynthetic genes and high mutation rate following tissue culture.</title>
        <authorList>
            <person name="Rajewski A."/>
            <person name="Carter-House D."/>
            <person name="Stajich J."/>
            <person name="Litt A."/>
        </authorList>
    </citation>
    <scope>NUCLEOTIDE SEQUENCE [LARGE SCALE GENOMIC DNA]</scope>
    <source>
        <strain evidence="2">AR-01</strain>
    </source>
</reference>
<feature type="region of interest" description="Disordered" evidence="1">
    <location>
        <begin position="96"/>
        <end position="116"/>
    </location>
</feature>
<evidence type="ECO:0000256" key="1">
    <source>
        <dbReference type="SAM" id="MobiDB-lite"/>
    </source>
</evidence>
<evidence type="ECO:0000313" key="2">
    <source>
        <dbReference type="EMBL" id="MCD9645911.1"/>
    </source>
</evidence>
<gene>
    <name evidence="2" type="ORF">HAX54_035267</name>
</gene>
<feature type="compositionally biased region" description="Basic and acidic residues" evidence="1">
    <location>
        <begin position="11"/>
        <end position="22"/>
    </location>
</feature>